<dbReference type="Pfam" id="PF03136">
    <property type="entry name" value="Pup_ligase"/>
    <property type="match status" value="1"/>
</dbReference>
<sequence length="521" mass="56531">MSHHEVAPLSVVRVMGAETEFGISQPGRPGANPMRDSARVVDAYAAPRGLRSAQSFWDFSAETPLADARGFLMHESDAHATQLTHLPDAMPDAQYLANVVLPNGARLYVDHAHPEYSSPEVLTPRDAVLWDRAGDRVAEECVRTLSTGPEPVNLYKNNTDSKGSSYGTHENYIVRRDVDFEALAEQLIPFFTTRAILCGAGRVGIGRSGEEPGYQISSRADFFEEQIGLETTLRRPIINTRDEPHADGTHWRRLHVIIGDATLAEPATLVRFGSTSLVLGLIEAGICPDIRFADPVTALQTVSHDLTLTAELPLEDGTTTTALEVQRTYLAAAREAAGAAPDADTAEVLEEWERFLTSLAQDPMQLVADIDWVAKLALLDSYRTREGLAWDSPKLALIDVQYSDVRDGKGLFYRLEAAGRIRRLTTDDDVTRAVEAAPGSTRAFLRGGAVARFTEAVAAASWDSLVLERADGSLVRIALRDPHGFTRDEVGDALTGAQDADDLVARLSAPGDPGTDAASDH</sequence>
<accession>A0A2H1L1Z6</accession>
<proteinExistence type="inferred from homology"/>
<evidence type="ECO:0000313" key="4">
    <source>
        <dbReference type="Proteomes" id="UP000234462"/>
    </source>
</evidence>
<dbReference type="InterPro" id="IPR004347">
    <property type="entry name" value="Pup_ligase/deamidase"/>
</dbReference>
<organism evidence="3 4">
    <name type="scientific">Brevibacterium jeotgali</name>
    <dbReference type="NCBI Taxonomy" id="1262550"/>
    <lineage>
        <taxon>Bacteria</taxon>
        <taxon>Bacillati</taxon>
        <taxon>Actinomycetota</taxon>
        <taxon>Actinomycetes</taxon>
        <taxon>Micrococcales</taxon>
        <taxon>Brevibacteriaceae</taxon>
        <taxon>Brevibacterium</taxon>
    </lineage>
</organism>
<dbReference type="PANTHER" id="PTHR42307:SF2">
    <property type="entry name" value="PUP DEAMIDASE_DEPUPYLASE"/>
    <property type="match status" value="1"/>
</dbReference>
<dbReference type="Proteomes" id="UP000234462">
    <property type="component" value="Unassembled WGS sequence"/>
</dbReference>
<dbReference type="GO" id="GO:0019941">
    <property type="term" value="P:modification-dependent protein catabolic process"/>
    <property type="evidence" value="ECO:0007669"/>
    <property type="project" value="InterPro"/>
</dbReference>
<dbReference type="PANTHER" id="PTHR42307">
    <property type="entry name" value="PUP DEAMIDASE/DEPUPYLASE"/>
    <property type="match status" value="1"/>
</dbReference>
<dbReference type="GO" id="GO:0070490">
    <property type="term" value="P:protein pupylation"/>
    <property type="evidence" value="ECO:0007669"/>
    <property type="project" value="TreeGrafter"/>
</dbReference>
<gene>
    <name evidence="3" type="ORF">BJEO58_00434</name>
</gene>
<dbReference type="NCBIfam" id="TIGR03688">
    <property type="entry name" value="depupylase_Dop"/>
    <property type="match status" value="1"/>
</dbReference>
<dbReference type="GO" id="GO:0005524">
    <property type="term" value="F:ATP binding"/>
    <property type="evidence" value="ECO:0007669"/>
    <property type="project" value="TreeGrafter"/>
</dbReference>
<evidence type="ECO:0000313" key="3">
    <source>
        <dbReference type="EMBL" id="SMY10859.1"/>
    </source>
</evidence>
<dbReference type="PIRSF" id="PIRSF018077">
    <property type="entry name" value="UCP018077"/>
    <property type="match status" value="1"/>
</dbReference>
<comment type="similarity">
    <text evidence="1">Belongs to the Pup ligase/Pup deamidase family. Pup deamidase subfamily.</text>
</comment>
<dbReference type="GO" id="GO:0000502">
    <property type="term" value="C:proteasome complex"/>
    <property type="evidence" value="ECO:0007669"/>
    <property type="project" value="UniProtKB-KW"/>
</dbReference>
<protein>
    <submittedName>
        <fullName evidence="3">Proteasome accessory factor A</fullName>
        <ecNumber evidence="3">6.3.2.-</ecNumber>
    </submittedName>
</protein>
<evidence type="ECO:0000256" key="1">
    <source>
        <dbReference type="ARBA" id="ARBA00009114"/>
    </source>
</evidence>
<dbReference type="AlphaFoldDB" id="A0A2H1L1Z6"/>
<dbReference type="EC" id="6.3.2.-" evidence="3"/>
<dbReference type="EMBL" id="FXZM01000002">
    <property type="protein sequence ID" value="SMY10859.1"/>
    <property type="molecule type" value="Genomic_DNA"/>
</dbReference>
<name>A0A2H1L1Z6_9MICO</name>
<keyword evidence="3" id="KW-0436">Ligase</keyword>
<evidence type="ECO:0000256" key="2">
    <source>
        <dbReference type="PIRSR" id="PIRSR018077-1"/>
    </source>
</evidence>
<dbReference type="OrthoDB" id="9760627at2"/>
<dbReference type="GO" id="GO:0016874">
    <property type="term" value="F:ligase activity"/>
    <property type="evidence" value="ECO:0007669"/>
    <property type="project" value="UniProtKB-KW"/>
</dbReference>
<dbReference type="InterPro" id="IPR022366">
    <property type="entry name" value="Pup_deamidase"/>
</dbReference>
<keyword evidence="4" id="KW-1185">Reference proteome</keyword>
<dbReference type="GO" id="GO:0008233">
    <property type="term" value="F:peptidase activity"/>
    <property type="evidence" value="ECO:0007669"/>
    <property type="project" value="InterPro"/>
</dbReference>
<reference evidence="4" key="1">
    <citation type="submission" date="2017-03" db="EMBL/GenBank/DDBJ databases">
        <authorList>
            <person name="Monnet C."/>
        </authorList>
    </citation>
    <scope>NUCLEOTIDE SEQUENCE [LARGE SCALE GENOMIC DNA]</scope>
    <source>
        <strain evidence="4">SJ5-8</strain>
    </source>
</reference>
<feature type="active site" description="Proton acceptor" evidence="2">
    <location>
        <position position="110"/>
    </location>
</feature>
<dbReference type="GO" id="GO:0016811">
    <property type="term" value="F:hydrolase activity, acting on carbon-nitrogen (but not peptide) bonds, in linear amides"/>
    <property type="evidence" value="ECO:0007669"/>
    <property type="project" value="InterPro"/>
</dbReference>
<dbReference type="RefSeq" id="WP_101587374.1">
    <property type="nucleotide sequence ID" value="NZ_FXZM01000002.1"/>
</dbReference>
<dbReference type="GO" id="GO:0010498">
    <property type="term" value="P:proteasomal protein catabolic process"/>
    <property type="evidence" value="ECO:0007669"/>
    <property type="project" value="InterPro"/>
</dbReference>
<keyword evidence="3" id="KW-0647">Proteasome</keyword>